<dbReference type="Gene3D" id="1.20.120.230">
    <property type="entry name" value="Alpha-catenin/vinculin-like"/>
    <property type="match status" value="1"/>
</dbReference>
<dbReference type="Proteomes" id="UP000710432">
    <property type="component" value="Unassembled WGS sequence"/>
</dbReference>
<reference evidence="4" key="1">
    <citation type="submission" date="2020-03" db="EMBL/GenBank/DDBJ databases">
        <title>Studies in the Genomics of Life Span.</title>
        <authorList>
            <person name="Glass D."/>
        </authorList>
    </citation>
    <scope>NUCLEOTIDE SEQUENCE</scope>
    <source>
        <strain evidence="4">LTLLF</strain>
        <tissue evidence="4">Muscle</tissue>
    </source>
</reference>
<proteinExistence type="predicted"/>
<gene>
    <name evidence="4" type="ORF">LTLLF_185880</name>
</gene>
<evidence type="ECO:0000313" key="5">
    <source>
        <dbReference type="Proteomes" id="UP000710432"/>
    </source>
</evidence>
<accession>A0A8J6G3Q2</accession>
<protein>
    <submittedName>
        <fullName evidence="4">Catenin alpha-2</fullName>
    </submittedName>
</protein>
<feature type="region of interest" description="Disordered" evidence="3">
    <location>
        <begin position="29"/>
        <end position="57"/>
    </location>
</feature>
<evidence type="ECO:0000256" key="1">
    <source>
        <dbReference type="ARBA" id="ARBA00004496"/>
    </source>
</evidence>
<dbReference type="GO" id="GO:0005737">
    <property type="term" value="C:cytoplasm"/>
    <property type="evidence" value="ECO:0007669"/>
    <property type="project" value="UniProtKB-SubCell"/>
</dbReference>
<dbReference type="AlphaFoldDB" id="A0A8J6G3Q2"/>
<comment type="caution">
    <text evidence="4">The sequence shown here is derived from an EMBL/GenBank/DDBJ whole genome shotgun (WGS) entry which is preliminary data.</text>
</comment>
<comment type="subcellular location">
    <subcellularLocation>
        <location evidence="1">Cytoplasm</location>
    </subcellularLocation>
</comment>
<sequence length="113" mass="12606">MLKYPKWDDSGNDIIVLAKQMCMVTMDMTTSPEASHSKTHQTAKPSRKTKTNQPTNKKTIRCDRCCQEIRRGGIQVGKAWPNSLRSLPRLRLQAGSAGLPSAHRSLLPPAQHL</sequence>
<keyword evidence="2" id="KW-0963">Cytoplasm</keyword>
<dbReference type="SUPFAM" id="SSF47220">
    <property type="entry name" value="alpha-catenin/vinculin-like"/>
    <property type="match status" value="1"/>
</dbReference>
<evidence type="ECO:0000256" key="2">
    <source>
        <dbReference type="ARBA" id="ARBA00022490"/>
    </source>
</evidence>
<organism evidence="4 5">
    <name type="scientific">Microtus ochrogaster</name>
    <name type="common">Prairie vole</name>
    <dbReference type="NCBI Taxonomy" id="79684"/>
    <lineage>
        <taxon>Eukaryota</taxon>
        <taxon>Metazoa</taxon>
        <taxon>Chordata</taxon>
        <taxon>Craniata</taxon>
        <taxon>Vertebrata</taxon>
        <taxon>Euteleostomi</taxon>
        <taxon>Mammalia</taxon>
        <taxon>Eutheria</taxon>
        <taxon>Euarchontoglires</taxon>
        <taxon>Glires</taxon>
        <taxon>Rodentia</taxon>
        <taxon>Myomorpha</taxon>
        <taxon>Muroidea</taxon>
        <taxon>Cricetidae</taxon>
        <taxon>Arvicolinae</taxon>
        <taxon>Microtus</taxon>
    </lineage>
</organism>
<evidence type="ECO:0000313" key="4">
    <source>
        <dbReference type="EMBL" id="KAH0503877.1"/>
    </source>
</evidence>
<dbReference type="GO" id="GO:0070161">
    <property type="term" value="C:anchoring junction"/>
    <property type="evidence" value="ECO:0007669"/>
    <property type="project" value="UniProtKB-ARBA"/>
</dbReference>
<dbReference type="GO" id="GO:0051015">
    <property type="term" value="F:actin filament binding"/>
    <property type="evidence" value="ECO:0007669"/>
    <property type="project" value="InterPro"/>
</dbReference>
<name>A0A8J6G3Q2_MICOH</name>
<feature type="compositionally biased region" description="Basic residues" evidence="3">
    <location>
        <begin position="37"/>
        <end position="50"/>
    </location>
</feature>
<dbReference type="GO" id="GO:0007155">
    <property type="term" value="P:cell adhesion"/>
    <property type="evidence" value="ECO:0007669"/>
    <property type="project" value="InterPro"/>
</dbReference>
<evidence type="ECO:0000256" key="3">
    <source>
        <dbReference type="SAM" id="MobiDB-lite"/>
    </source>
</evidence>
<dbReference type="EMBL" id="JAATJU010025380">
    <property type="protein sequence ID" value="KAH0503877.1"/>
    <property type="molecule type" value="Genomic_DNA"/>
</dbReference>
<dbReference type="InterPro" id="IPR036723">
    <property type="entry name" value="Alpha-catenin/vinculin-like_sf"/>
</dbReference>